<dbReference type="Pfam" id="PF08646">
    <property type="entry name" value="Rep_fac-A_C"/>
    <property type="match status" value="1"/>
</dbReference>
<dbReference type="SUPFAM" id="SSF50249">
    <property type="entry name" value="Nucleic acid-binding proteins"/>
    <property type="match status" value="1"/>
</dbReference>
<dbReference type="EMBL" id="JAGKQM010000018">
    <property type="protein sequence ID" value="KAH0862598.1"/>
    <property type="molecule type" value="Genomic_DNA"/>
</dbReference>
<reference evidence="3 4" key="1">
    <citation type="submission" date="2021-05" db="EMBL/GenBank/DDBJ databases">
        <title>Genome Assembly of Synthetic Allotetraploid Brassica napus Reveals Homoeologous Exchanges between Subgenomes.</title>
        <authorList>
            <person name="Davis J.T."/>
        </authorList>
    </citation>
    <scope>NUCLEOTIDE SEQUENCE [LARGE SCALE GENOMIC DNA]</scope>
    <source>
        <strain evidence="4">cv. Da-Ae</strain>
        <tissue evidence="3">Seedling</tissue>
    </source>
</reference>
<evidence type="ECO:0000313" key="4">
    <source>
        <dbReference type="Proteomes" id="UP000824890"/>
    </source>
</evidence>
<evidence type="ECO:0000259" key="2">
    <source>
        <dbReference type="Pfam" id="PF08646"/>
    </source>
</evidence>
<proteinExistence type="predicted"/>
<comment type="caution">
    <text evidence="3">The sequence shown here is derived from an EMBL/GenBank/DDBJ whole genome shotgun (WGS) entry which is preliminary data.</text>
</comment>
<dbReference type="InterPro" id="IPR012340">
    <property type="entry name" value="NA-bd_OB-fold"/>
</dbReference>
<name>A0ABQ7Y343_BRANA</name>
<protein>
    <recommendedName>
        <fullName evidence="2">Replication factor A C-terminal domain-containing protein</fullName>
    </recommendedName>
</protein>
<feature type="signal peptide" evidence="1">
    <location>
        <begin position="1"/>
        <end position="24"/>
    </location>
</feature>
<accession>A0ABQ7Y343</accession>
<dbReference type="Gene3D" id="2.40.50.140">
    <property type="entry name" value="Nucleic acid-binding proteins"/>
    <property type="match status" value="1"/>
</dbReference>
<dbReference type="Proteomes" id="UP000824890">
    <property type="component" value="Unassembled WGS sequence"/>
</dbReference>
<sequence length="400" mass="43770">MTVAFRLGLTRVLLLRLSKTDVACVFSIALSTSSKDDETIPTGRSSSIVQVWLLCFWEARNVRRGGEFMGVVMLLMDSQATMMPAHRECTPACNPQASSESGFATQPLSMRFRNHSEMIGLANANTHLPGNASIICSSNYRINVYVVSILSITVVKSSVTDPPQDKTHVIATIKMGKLVAQDTRLTPAALLLMGYAKVESLSIAELNDFVITAPSQEIDFICTGRVTEVKMKKGWCYISFSNCAKKLQRTVSSFTCLPCNKTNAVGVLRYRVEEMSVADETSEALFVCFDGVMTKLHNMKAYEAGHLLAGDGVNPEETQTPSFVADMVANHQTFTVSLIEDEHESEPHSLHSLITAETMTMEMTNPVPSQCLLRWKLVVEAGGSIKAHGASDKVKKASKT</sequence>
<dbReference type="InterPro" id="IPR013955">
    <property type="entry name" value="Rep_factor-A_C"/>
</dbReference>
<keyword evidence="4" id="KW-1185">Reference proteome</keyword>
<gene>
    <name evidence="3" type="ORF">HID58_079809</name>
</gene>
<organism evidence="3 4">
    <name type="scientific">Brassica napus</name>
    <name type="common">Rape</name>
    <dbReference type="NCBI Taxonomy" id="3708"/>
    <lineage>
        <taxon>Eukaryota</taxon>
        <taxon>Viridiplantae</taxon>
        <taxon>Streptophyta</taxon>
        <taxon>Embryophyta</taxon>
        <taxon>Tracheophyta</taxon>
        <taxon>Spermatophyta</taxon>
        <taxon>Magnoliopsida</taxon>
        <taxon>eudicotyledons</taxon>
        <taxon>Gunneridae</taxon>
        <taxon>Pentapetalae</taxon>
        <taxon>rosids</taxon>
        <taxon>malvids</taxon>
        <taxon>Brassicales</taxon>
        <taxon>Brassicaceae</taxon>
        <taxon>Brassiceae</taxon>
        <taxon>Brassica</taxon>
    </lineage>
</organism>
<evidence type="ECO:0000313" key="3">
    <source>
        <dbReference type="EMBL" id="KAH0862598.1"/>
    </source>
</evidence>
<feature type="chain" id="PRO_5045166683" description="Replication factor A C-terminal domain-containing protein" evidence="1">
    <location>
        <begin position="25"/>
        <end position="400"/>
    </location>
</feature>
<keyword evidence="1" id="KW-0732">Signal</keyword>
<feature type="domain" description="Replication factor A C-terminal" evidence="2">
    <location>
        <begin position="222"/>
        <end position="358"/>
    </location>
</feature>
<evidence type="ECO:0000256" key="1">
    <source>
        <dbReference type="SAM" id="SignalP"/>
    </source>
</evidence>